<dbReference type="EC" id="2.3.2.15" evidence="1"/>
<feature type="domain" description="Peptidase C83" evidence="6">
    <location>
        <begin position="111"/>
        <end position="331"/>
    </location>
</feature>
<feature type="region of interest" description="Disordered" evidence="5">
    <location>
        <begin position="466"/>
        <end position="489"/>
    </location>
</feature>
<reference evidence="7" key="1">
    <citation type="submission" date="2020-05" db="EMBL/GenBank/DDBJ databases">
        <title>Phylogenomic resolution of chytrid fungi.</title>
        <authorList>
            <person name="Stajich J.E."/>
            <person name="Amses K."/>
            <person name="Simmons R."/>
            <person name="Seto K."/>
            <person name="Myers J."/>
            <person name="Bonds A."/>
            <person name="Quandt C.A."/>
            <person name="Barry K."/>
            <person name="Liu P."/>
            <person name="Grigoriev I."/>
            <person name="Longcore J.E."/>
            <person name="James T.Y."/>
        </authorList>
    </citation>
    <scope>NUCLEOTIDE SEQUENCE</scope>
    <source>
        <strain evidence="7">JEL0379</strain>
    </source>
</reference>
<evidence type="ECO:0000256" key="5">
    <source>
        <dbReference type="SAM" id="MobiDB-lite"/>
    </source>
</evidence>
<dbReference type="GO" id="GO:0016756">
    <property type="term" value="F:glutathione gamma-glutamylcysteinyltransferase activity"/>
    <property type="evidence" value="ECO:0007669"/>
    <property type="project" value="UniProtKB-EC"/>
</dbReference>
<evidence type="ECO:0000313" key="8">
    <source>
        <dbReference type="Proteomes" id="UP001212152"/>
    </source>
</evidence>
<evidence type="ECO:0000256" key="4">
    <source>
        <dbReference type="ARBA" id="ARBA00022723"/>
    </source>
</evidence>
<protein>
    <recommendedName>
        <fullName evidence="1">glutathione gamma-glutamylcysteinyltransferase</fullName>
        <ecNumber evidence="1">2.3.2.15</ecNumber>
    </recommendedName>
</protein>
<dbReference type="InterPro" id="IPR040409">
    <property type="entry name" value="PCS-like"/>
</dbReference>
<evidence type="ECO:0000256" key="2">
    <source>
        <dbReference type="ARBA" id="ARBA00022539"/>
    </source>
</evidence>
<dbReference type="PROSITE" id="PS51443">
    <property type="entry name" value="PCS"/>
    <property type="match status" value="1"/>
</dbReference>
<sequence>MLSSPRPVCSAAARHFLNARRRVPPAATVIGASPRVVCTAAVQKQYASLAPHPCPAASAFSSSLPYAHCPRPPTPSFQQQTLSPSQQPQPEQHKLHSTQPTAEAVTASSAQQQQTFYRRELPKNLHSFTSKTGRALFKECVASGNAEIYFSLSGNFTMQSEPAFCGLGSLAMVLNALTVDPGRRWKGVWRWYSDEMLECTHTPREQVREKGMTFAELACLARCNGLRVVARRADTVTREQFFEDLKRVSASEDVHMVVSFSRKTLGQTGDGHFSPIGAYHPGKNQVLICDTARFKYPSYFVDGNLLYDSLGEIDAVTGLPRGYFILTKGEAKPLSLCRISVGELGEHGSADWTRLAQLFTRDLPDAFRLFPAYPADDSNDSAVGTGATTATASVTDDSITAVLRQILSALPTASPFIISLQPPGVDLASATQSLAESHETDVLSLLSAARSTPLYPHVLAALGHPDLRDAFPSPPPSSSSSLSTSHTPAAPTTPALATIFLLAAPTALFASLPRELRRAFEDFRARHSLPALLAGEVTRLAEQMDVLLNSFCKCGAGPPHRGH</sequence>
<feature type="compositionally biased region" description="Low complexity" evidence="5">
    <location>
        <begin position="478"/>
        <end position="489"/>
    </location>
</feature>
<keyword evidence="2" id="KW-0104">Cadmium</keyword>
<evidence type="ECO:0000256" key="3">
    <source>
        <dbReference type="ARBA" id="ARBA00022679"/>
    </source>
</evidence>
<dbReference type="GO" id="GO:0010273">
    <property type="term" value="P:detoxification of copper ion"/>
    <property type="evidence" value="ECO:0007669"/>
    <property type="project" value="TreeGrafter"/>
</dbReference>
<keyword evidence="8" id="KW-1185">Reference proteome</keyword>
<dbReference type="Gene3D" id="3.90.70.30">
    <property type="entry name" value="Phytochelatin synthase, N-terminal domain"/>
    <property type="match status" value="1"/>
</dbReference>
<dbReference type="Pfam" id="PF05023">
    <property type="entry name" value="Phytochelatin"/>
    <property type="match status" value="1"/>
</dbReference>
<feature type="region of interest" description="Disordered" evidence="5">
    <location>
        <begin position="71"/>
        <end position="111"/>
    </location>
</feature>
<dbReference type="InterPro" id="IPR038765">
    <property type="entry name" value="Papain-like_cys_pep_sf"/>
</dbReference>
<feature type="compositionally biased region" description="Low complexity" evidence="5">
    <location>
        <begin position="76"/>
        <end position="90"/>
    </location>
</feature>
<evidence type="ECO:0000259" key="6">
    <source>
        <dbReference type="PROSITE" id="PS51443"/>
    </source>
</evidence>
<comment type="caution">
    <text evidence="7">The sequence shown here is derived from an EMBL/GenBank/DDBJ whole genome shotgun (WGS) entry which is preliminary data.</text>
</comment>
<dbReference type="GO" id="GO:0046938">
    <property type="term" value="P:phytochelatin biosynthetic process"/>
    <property type="evidence" value="ECO:0007669"/>
    <property type="project" value="InterPro"/>
</dbReference>
<organism evidence="7 8">
    <name type="scientific">Geranomyces variabilis</name>
    <dbReference type="NCBI Taxonomy" id="109894"/>
    <lineage>
        <taxon>Eukaryota</taxon>
        <taxon>Fungi</taxon>
        <taxon>Fungi incertae sedis</taxon>
        <taxon>Chytridiomycota</taxon>
        <taxon>Chytridiomycota incertae sedis</taxon>
        <taxon>Chytridiomycetes</taxon>
        <taxon>Spizellomycetales</taxon>
        <taxon>Powellomycetaceae</taxon>
        <taxon>Geranomyces</taxon>
    </lineage>
</organism>
<evidence type="ECO:0000313" key="7">
    <source>
        <dbReference type="EMBL" id="KAJ3179349.1"/>
    </source>
</evidence>
<dbReference type="GO" id="GO:0046872">
    <property type="term" value="F:metal ion binding"/>
    <property type="evidence" value="ECO:0007669"/>
    <property type="project" value="UniProtKB-KW"/>
</dbReference>
<accession>A0AAD5TL94</accession>
<dbReference type="SUPFAM" id="SSF54001">
    <property type="entry name" value="Cysteine proteinases"/>
    <property type="match status" value="1"/>
</dbReference>
<dbReference type="EMBL" id="JADGJQ010000021">
    <property type="protein sequence ID" value="KAJ3179349.1"/>
    <property type="molecule type" value="Genomic_DNA"/>
</dbReference>
<name>A0AAD5TL94_9FUNG</name>
<dbReference type="InterPro" id="IPR038156">
    <property type="entry name" value="PCS_N_sf"/>
</dbReference>
<dbReference type="AlphaFoldDB" id="A0AAD5TL94"/>
<dbReference type="Proteomes" id="UP001212152">
    <property type="component" value="Unassembled WGS sequence"/>
</dbReference>
<gene>
    <name evidence="7" type="ORF">HDU87_002958</name>
</gene>
<keyword evidence="3" id="KW-0808">Transferase</keyword>
<dbReference type="FunFam" id="3.90.70.30:FF:000001">
    <property type="entry name" value="Glutathione gamma-glutamylcysteinyltransferase 1"/>
    <property type="match status" value="1"/>
</dbReference>
<dbReference type="PANTHER" id="PTHR33447">
    <property type="entry name" value="GLUTATHIONE GAMMA-GLUTAMYLCYSTEINYLTRANSFERASE"/>
    <property type="match status" value="1"/>
</dbReference>
<dbReference type="GO" id="GO:0098849">
    <property type="term" value="P:cellular detoxification of cadmium ion"/>
    <property type="evidence" value="ECO:0007669"/>
    <property type="project" value="TreeGrafter"/>
</dbReference>
<proteinExistence type="predicted"/>
<dbReference type="PANTHER" id="PTHR33447:SF2">
    <property type="entry name" value="GLUTATHIONE GAMMA-GLUTAMYLCYSTEINYLTRANSFERASE"/>
    <property type="match status" value="1"/>
</dbReference>
<keyword evidence="4" id="KW-0479">Metal-binding</keyword>
<evidence type="ECO:0000256" key="1">
    <source>
        <dbReference type="ARBA" id="ARBA00012468"/>
    </source>
</evidence>
<dbReference type="InterPro" id="IPR007719">
    <property type="entry name" value="PCS_N"/>
</dbReference>